<evidence type="ECO:0000256" key="2">
    <source>
        <dbReference type="ARBA" id="ARBA00022962"/>
    </source>
</evidence>
<dbReference type="PROSITE" id="PS51278">
    <property type="entry name" value="GATASE_TYPE_2"/>
    <property type="match status" value="1"/>
</dbReference>
<dbReference type="InterPro" id="IPR029055">
    <property type="entry name" value="Ntn_hydrolases_N"/>
</dbReference>
<dbReference type="Proteomes" id="UP000058925">
    <property type="component" value="Chromosome"/>
</dbReference>
<evidence type="ECO:0000259" key="3">
    <source>
        <dbReference type="PROSITE" id="PS51278"/>
    </source>
</evidence>
<keyword evidence="2" id="KW-0315">Glutamine amidotransferase</keyword>
<dbReference type="KEGG" id="taa:NMY3_03180"/>
<dbReference type="SUPFAM" id="SSF56235">
    <property type="entry name" value="N-terminal nucleophile aminohydrolases (Ntn hydrolases)"/>
    <property type="match status" value="1"/>
</dbReference>
<name>A0A654M1M6_9ARCH</name>
<dbReference type="InterPro" id="IPR017932">
    <property type="entry name" value="GATase_2_dom"/>
</dbReference>
<dbReference type="EC" id="2.6.1.16" evidence="4"/>
<organism evidence="4 5">
    <name type="scientific">Candidatus Nitrosocosmicus oleophilus</name>
    <dbReference type="NCBI Taxonomy" id="1353260"/>
    <lineage>
        <taxon>Archaea</taxon>
        <taxon>Nitrososphaerota</taxon>
        <taxon>Nitrososphaeria</taxon>
        <taxon>Nitrososphaerales</taxon>
        <taxon>Nitrososphaeraceae</taxon>
        <taxon>Candidatus Nitrosocosmicus</taxon>
    </lineage>
</organism>
<dbReference type="AlphaFoldDB" id="A0A654M1M6"/>
<dbReference type="GO" id="GO:0004360">
    <property type="term" value="F:glutamine-fructose-6-phosphate transaminase (isomerizing) activity"/>
    <property type="evidence" value="ECO:0007669"/>
    <property type="project" value="UniProtKB-EC"/>
</dbReference>
<evidence type="ECO:0000313" key="5">
    <source>
        <dbReference type="Proteomes" id="UP000058925"/>
    </source>
</evidence>
<dbReference type="RefSeq" id="WP_196816447.1">
    <property type="nucleotide sequence ID" value="NZ_CP012850.1"/>
</dbReference>
<dbReference type="Pfam" id="PF13522">
    <property type="entry name" value="GATase_6"/>
    <property type="match status" value="1"/>
</dbReference>
<dbReference type="GeneID" id="60423041"/>
<dbReference type="Gene3D" id="3.60.20.10">
    <property type="entry name" value="Glutamine Phosphoribosylpyrophosphate, subunit 1, domain 1"/>
    <property type="match status" value="1"/>
</dbReference>
<reference evidence="5" key="1">
    <citation type="submission" date="2015-10" db="EMBL/GenBank/DDBJ databases">
        <title>Niche specialization of a soil ammonia-oxidizing archaeon, Candidatus Nitrosocosmicus oleophilus.</title>
        <authorList>
            <person name="Jung M.-Y."/>
            <person name="Rhee S.-K."/>
        </authorList>
    </citation>
    <scope>NUCLEOTIDE SEQUENCE [LARGE SCALE GENOMIC DNA]</scope>
    <source>
        <strain evidence="5">MY3</strain>
    </source>
</reference>
<dbReference type="PANTHER" id="PTHR11907">
    <property type="entry name" value="AMIDOPHOSPHORIBOSYLTRANSFERASE"/>
    <property type="match status" value="1"/>
</dbReference>
<gene>
    <name evidence="4" type="primary">glmS_1</name>
    <name evidence="4" type="ORF">NMY3_03180</name>
</gene>
<dbReference type="OrthoDB" id="372195at2157"/>
<keyword evidence="1 4" id="KW-0808">Transferase</keyword>
<sequence length="292" mass="32455">MCGICGIILEEHTDSNFLVGELLYKMMESQQVRAQDSAGVAIYNNDDTCQSNSFASLAYLIKCENEYEMREEKTTTEIKYSKGSDQLVSRLREDENVSIMGYTKEMKLIKNVGLVRDLDKKYNIRSMNGTHGIGHLRIATSSNVDPSNAHPFSTTVMPDIAVVHNGEIANYSKLRNMLEIKGYPFYSSCDSEVIAIFLVDQLLQHGDLEKAHSEFIQKADGPFTYIASTNRTLSLVRDKFGTRKGIVGYNPGSDAYPAFWAMATDLSALDIIGANREVKAASPGKSLVFTIE</sequence>
<protein>
    <submittedName>
        <fullName evidence="4">Glutamine--fructose-6-phosphate aminotransferase (Isomerizing)</fullName>
        <ecNumber evidence="4">2.6.1.16</ecNumber>
    </submittedName>
</protein>
<evidence type="ECO:0000313" key="4">
    <source>
        <dbReference type="EMBL" id="ALI37365.1"/>
    </source>
</evidence>
<keyword evidence="4" id="KW-0032">Aminotransferase</keyword>
<keyword evidence="5" id="KW-1185">Reference proteome</keyword>
<feature type="domain" description="Glutamine amidotransferase type-2" evidence="3">
    <location>
        <begin position="2"/>
        <end position="292"/>
    </location>
</feature>
<evidence type="ECO:0000256" key="1">
    <source>
        <dbReference type="ARBA" id="ARBA00022679"/>
    </source>
</evidence>
<dbReference type="EMBL" id="CP012850">
    <property type="protein sequence ID" value="ALI37365.1"/>
    <property type="molecule type" value="Genomic_DNA"/>
</dbReference>
<proteinExistence type="predicted"/>
<accession>A0A654M1M6</accession>